<dbReference type="GO" id="GO:0051287">
    <property type="term" value="F:NAD binding"/>
    <property type="evidence" value="ECO:0007669"/>
    <property type="project" value="InterPro"/>
</dbReference>
<dbReference type="PANTHER" id="PTHR32338:SF10">
    <property type="entry name" value="N-ACETYL-GAMMA-GLUTAMYL-PHOSPHATE REDUCTASE, CHLOROPLASTIC-RELATED"/>
    <property type="match status" value="1"/>
</dbReference>
<dbReference type="PANTHER" id="PTHR32338">
    <property type="entry name" value="N-ACETYL-GAMMA-GLUTAMYL-PHOSPHATE REDUCTASE, CHLOROPLASTIC-RELATED-RELATED"/>
    <property type="match status" value="1"/>
</dbReference>
<dbReference type="Gene3D" id="3.30.360.10">
    <property type="entry name" value="Dihydrodipicolinate Reductase, domain 2"/>
    <property type="match status" value="1"/>
</dbReference>
<evidence type="ECO:0000256" key="1">
    <source>
        <dbReference type="ARBA" id="ARBA00004862"/>
    </source>
</evidence>
<dbReference type="SMART" id="SM00859">
    <property type="entry name" value="Semialdhyde_dh"/>
    <property type="match status" value="1"/>
</dbReference>
<dbReference type="SUPFAM" id="SSF55347">
    <property type="entry name" value="Glyceraldehyde-3-phosphate dehydrogenase-like, C-terminal domain"/>
    <property type="match status" value="1"/>
</dbReference>
<dbReference type="GO" id="GO:0006526">
    <property type="term" value="P:L-arginine biosynthetic process"/>
    <property type="evidence" value="ECO:0007669"/>
    <property type="project" value="UniProtKB-UniRule"/>
</dbReference>
<keyword evidence="7" id="KW-0963">Cytoplasm</keyword>
<dbReference type="AlphaFoldDB" id="A0A1F4U540"/>
<dbReference type="InterPro" id="IPR050085">
    <property type="entry name" value="AGPR"/>
</dbReference>
<comment type="pathway">
    <text evidence="1 7">Amino-acid biosynthesis; L-arginine biosynthesis; N(2)-acetyl-L-ornithine from L-glutamate: step 3/4.</text>
</comment>
<proteinExistence type="inferred from homology"/>
<keyword evidence="5 7" id="KW-0560">Oxidoreductase</keyword>
<evidence type="ECO:0000256" key="4">
    <source>
        <dbReference type="ARBA" id="ARBA00022857"/>
    </source>
</evidence>
<feature type="active site" evidence="7 8">
    <location>
        <position position="152"/>
    </location>
</feature>
<comment type="subcellular location">
    <subcellularLocation>
        <location evidence="7">Cytoplasm</location>
    </subcellularLocation>
</comment>
<dbReference type="FunFam" id="3.30.360.10:FF:000014">
    <property type="entry name" value="N-acetyl-gamma-glutamyl-phosphate reductase"/>
    <property type="match status" value="1"/>
</dbReference>
<dbReference type="InterPro" id="IPR036291">
    <property type="entry name" value="NAD(P)-bd_dom_sf"/>
</dbReference>
<dbReference type="CDD" id="cd17895">
    <property type="entry name" value="AGPR_1_N"/>
    <property type="match status" value="1"/>
</dbReference>
<dbReference type="EC" id="1.2.1.38" evidence="7"/>
<dbReference type="UniPathway" id="UPA00068">
    <property type="reaction ID" value="UER00108"/>
</dbReference>
<evidence type="ECO:0000256" key="3">
    <source>
        <dbReference type="ARBA" id="ARBA00022605"/>
    </source>
</evidence>
<dbReference type="Proteomes" id="UP000179242">
    <property type="component" value="Unassembled WGS sequence"/>
</dbReference>
<evidence type="ECO:0000313" key="10">
    <source>
        <dbReference type="EMBL" id="OGC40021.1"/>
    </source>
</evidence>
<dbReference type="HAMAP" id="MF_00150">
    <property type="entry name" value="ArgC_type1"/>
    <property type="match status" value="1"/>
</dbReference>
<dbReference type="NCBIfam" id="TIGR01850">
    <property type="entry name" value="argC"/>
    <property type="match status" value="1"/>
</dbReference>
<keyword evidence="4 7" id="KW-0521">NADP</keyword>
<keyword evidence="2 7" id="KW-0055">Arginine biosynthesis</keyword>
<dbReference type="EMBL" id="MEUJ01000005">
    <property type="protein sequence ID" value="OGC40021.1"/>
    <property type="molecule type" value="Genomic_DNA"/>
</dbReference>
<dbReference type="Pfam" id="PF01118">
    <property type="entry name" value="Semialdhyde_dh"/>
    <property type="match status" value="1"/>
</dbReference>
<protein>
    <recommendedName>
        <fullName evidence="7">N-acetyl-gamma-glutamyl-phosphate reductase</fullName>
        <shortName evidence="7">AGPR</shortName>
        <ecNumber evidence="7">1.2.1.38</ecNumber>
    </recommendedName>
    <alternativeName>
        <fullName evidence="7">N-acetyl-glutamate semialdehyde dehydrogenase</fullName>
        <shortName evidence="7">NAGSA dehydrogenase</shortName>
    </alternativeName>
</protein>
<dbReference type="InterPro" id="IPR000534">
    <property type="entry name" value="Semialdehyde_DH_NAD-bd"/>
</dbReference>
<accession>A0A1F4U540</accession>
<dbReference type="CDD" id="cd23934">
    <property type="entry name" value="AGPR_1_C"/>
    <property type="match status" value="1"/>
</dbReference>
<evidence type="ECO:0000256" key="6">
    <source>
        <dbReference type="ARBA" id="ARBA00050557"/>
    </source>
</evidence>
<feature type="domain" description="Semialdehyde dehydrogenase NAD-binding" evidence="9">
    <location>
        <begin position="3"/>
        <end position="144"/>
    </location>
</feature>
<dbReference type="GO" id="GO:0005737">
    <property type="term" value="C:cytoplasm"/>
    <property type="evidence" value="ECO:0007669"/>
    <property type="project" value="UniProtKB-SubCell"/>
</dbReference>
<evidence type="ECO:0000256" key="7">
    <source>
        <dbReference type="HAMAP-Rule" id="MF_00150"/>
    </source>
</evidence>
<evidence type="ECO:0000256" key="8">
    <source>
        <dbReference type="PROSITE-ProRule" id="PRU10010"/>
    </source>
</evidence>
<comment type="function">
    <text evidence="7">Catalyzes the NADPH-dependent reduction of N-acetyl-5-glutamyl phosphate to yield N-acetyl-L-glutamate 5-semialdehyde.</text>
</comment>
<keyword evidence="3 7" id="KW-0028">Amino-acid biosynthesis</keyword>
<dbReference type="InterPro" id="IPR058924">
    <property type="entry name" value="AGPR_dimerisation_dom"/>
</dbReference>
<evidence type="ECO:0000259" key="9">
    <source>
        <dbReference type="SMART" id="SM00859"/>
    </source>
</evidence>
<evidence type="ECO:0000313" key="11">
    <source>
        <dbReference type="Proteomes" id="UP000179242"/>
    </source>
</evidence>
<comment type="caution">
    <text evidence="10">The sequence shown here is derived from an EMBL/GenBank/DDBJ whole genome shotgun (WGS) entry which is preliminary data.</text>
</comment>
<comment type="similarity">
    <text evidence="7">Belongs to the NAGSA dehydrogenase family. Type 1 subfamily.</text>
</comment>
<dbReference type="Pfam" id="PF22698">
    <property type="entry name" value="Semialdhyde_dhC_1"/>
    <property type="match status" value="1"/>
</dbReference>
<dbReference type="GO" id="GO:0070401">
    <property type="term" value="F:NADP+ binding"/>
    <property type="evidence" value="ECO:0007669"/>
    <property type="project" value="InterPro"/>
</dbReference>
<dbReference type="SUPFAM" id="SSF51735">
    <property type="entry name" value="NAD(P)-binding Rossmann-fold domains"/>
    <property type="match status" value="1"/>
</dbReference>
<evidence type="ECO:0000256" key="2">
    <source>
        <dbReference type="ARBA" id="ARBA00022571"/>
    </source>
</evidence>
<dbReference type="InterPro" id="IPR023013">
    <property type="entry name" value="AGPR_AS"/>
</dbReference>
<dbReference type="Gene3D" id="3.40.50.720">
    <property type="entry name" value="NAD(P)-binding Rossmann-like Domain"/>
    <property type="match status" value="1"/>
</dbReference>
<organism evidence="10 11">
    <name type="scientific">candidate division WOR-1 bacterium RIFOXYC2_FULL_46_14</name>
    <dbReference type="NCBI Taxonomy" id="1802587"/>
    <lineage>
        <taxon>Bacteria</taxon>
        <taxon>Bacillati</taxon>
        <taxon>Saganbacteria</taxon>
    </lineage>
</organism>
<comment type="catalytic activity">
    <reaction evidence="6 7">
        <text>N-acetyl-L-glutamate 5-semialdehyde + phosphate + NADP(+) = N-acetyl-L-glutamyl 5-phosphate + NADPH + H(+)</text>
        <dbReference type="Rhea" id="RHEA:21588"/>
        <dbReference type="ChEBI" id="CHEBI:15378"/>
        <dbReference type="ChEBI" id="CHEBI:29123"/>
        <dbReference type="ChEBI" id="CHEBI:43474"/>
        <dbReference type="ChEBI" id="CHEBI:57783"/>
        <dbReference type="ChEBI" id="CHEBI:57936"/>
        <dbReference type="ChEBI" id="CHEBI:58349"/>
        <dbReference type="EC" id="1.2.1.38"/>
    </reaction>
</comment>
<dbReference type="PROSITE" id="PS01224">
    <property type="entry name" value="ARGC"/>
    <property type="match status" value="1"/>
</dbReference>
<gene>
    <name evidence="7" type="primary">argC</name>
    <name evidence="10" type="ORF">A2438_05895</name>
</gene>
<reference evidence="10 11" key="1">
    <citation type="journal article" date="2016" name="Nat. Commun.">
        <title>Thousands of microbial genomes shed light on interconnected biogeochemical processes in an aquifer system.</title>
        <authorList>
            <person name="Anantharaman K."/>
            <person name="Brown C.T."/>
            <person name="Hug L.A."/>
            <person name="Sharon I."/>
            <person name="Castelle C.J."/>
            <person name="Probst A.J."/>
            <person name="Thomas B.C."/>
            <person name="Singh A."/>
            <person name="Wilkins M.J."/>
            <person name="Karaoz U."/>
            <person name="Brodie E.L."/>
            <person name="Williams K.H."/>
            <person name="Hubbard S.S."/>
            <person name="Banfield J.F."/>
        </authorList>
    </citation>
    <scope>NUCLEOTIDE SEQUENCE [LARGE SCALE GENOMIC DNA]</scope>
</reference>
<sequence>MIKIGIIGAGGYAGVNLLGILLRHSKAEVKWLMSEPAHQGKKISELYPHLNGICDLPCFVLDDLDKKLAEIDLVFLALPHGIAINYVPKIIKAGKKVVDLGADYRFHDEAVFKKWYGIEHSDKKVLDEAVFGLPELYKNEIKKARLIGNPGCYPTASILGLAPLVKNGLIDSSAIFVDAKSGVSGAGRGVNLKTHFCERNDGIMAYAVTNHRHMGEIGYQVIRISGDQSAKVTFVPHLMPMTRGILVTIYAKLRRTANGEQLTAKYKEFYKGQPFVRVVEHEPCTKYVVNSNYCDIGVAVNEENGSVIVMSAIDNLIKGAAGQAVQNMNLICGFDETEGLTGLAVYP</sequence>
<dbReference type="InterPro" id="IPR000706">
    <property type="entry name" value="AGPR_type-1"/>
</dbReference>
<name>A0A1F4U540_UNCSA</name>
<dbReference type="GO" id="GO:0003942">
    <property type="term" value="F:N-acetyl-gamma-glutamyl-phosphate reductase activity"/>
    <property type="evidence" value="ECO:0007669"/>
    <property type="project" value="UniProtKB-UniRule"/>
</dbReference>
<evidence type="ECO:0000256" key="5">
    <source>
        <dbReference type="ARBA" id="ARBA00023002"/>
    </source>
</evidence>